<dbReference type="RefSeq" id="WP_148618971.1">
    <property type="nucleotide sequence ID" value="NZ_CP042912.1"/>
</dbReference>
<dbReference type="EMBL" id="CP042912">
    <property type="protein sequence ID" value="QEG23946.1"/>
    <property type="molecule type" value="Genomic_DNA"/>
</dbReference>
<evidence type="ECO:0000313" key="1">
    <source>
        <dbReference type="EMBL" id="QEG23946.1"/>
    </source>
</evidence>
<sequence>MRSSQFKTWFLLGYLVLLLNFGPSLHHAQIFGLHSHSHRNGSDDTASGSSCCCHHHSGETLIASLSVNDTGDHDPSVASLRSVKSGVHDCAFCKFFDEYNVVVDSFELQHVEQPIFLLASLRPSAAAAEFVPTIARGPPAS</sequence>
<dbReference type="AlphaFoldDB" id="A0A5B9PH58"/>
<dbReference type="Proteomes" id="UP000322214">
    <property type="component" value="Chromosome"/>
</dbReference>
<reference evidence="1 2" key="1">
    <citation type="submission" date="2019-08" db="EMBL/GenBank/DDBJ databases">
        <title>Deep-cultivation of Planctomycetes and their phenomic and genomic characterization uncovers novel biology.</title>
        <authorList>
            <person name="Wiegand S."/>
            <person name="Jogler M."/>
            <person name="Boedeker C."/>
            <person name="Pinto D."/>
            <person name="Vollmers J."/>
            <person name="Rivas-Marin E."/>
            <person name="Kohn T."/>
            <person name="Peeters S.H."/>
            <person name="Heuer A."/>
            <person name="Rast P."/>
            <person name="Oberbeckmann S."/>
            <person name="Bunk B."/>
            <person name="Jeske O."/>
            <person name="Meyerdierks A."/>
            <person name="Storesund J.E."/>
            <person name="Kallscheuer N."/>
            <person name="Luecker S."/>
            <person name="Lage O.M."/>
            <person name="Pohl T."/>
            <person name="Merkel B.J."/>
            <person name="Hornburger P."/>
            <person name="Mueller R.-W."/>
            <person name="Bruemmer F."/>
            <person name="Labrenz M."/>
            <person name="Spormann A.M."/>
            <person name="Op den Camp H."/>
            <person name="Overmann J."/>
            <person name="Amann R."/>
            <person name="Jetten M.S.M."/>
            <person name="Mascher T."/>
            <person name="Medema M.H."/>
            <person name="Devos D.P."/>
            <person name="Kaster A.-K."/>
            <person name="Ovreas L."/>
            <person name="Rohde M."/>
            <person name="Galperin M.Y."/>
            <person name="Jogler C."/>
        </authorList>
    </citation>
    <scope>NUCLEOTIDE SEQUENCE [LARGE SCALE GENOMIC DNA]</scope>
    <source>
        <strain evidence="1 2">FC18</strain>
    </source>
</reference>
<gene>
    <name evidence="1" type="ORF">MFFC18_38510</name>
</gene>
<accession>A0A5B9PH58</accession>
<dbReference type="KEGG" id="mff:MFFC18_38510"/>
<protein>
    <recommendedName>
        <fullName evidence="3">DUF2946 domain-containing protein</fullName>
    </recommendedName>
</protein>
<name>A0A5B9PH58_9BACT</name>
<evidence type="ECO:0008006" key="3">
    <source>
        <dbReference type="Google" id="ProtNLM"/>
    </source>
</evidence>
<keyword evidence="2" id="KW-1185">Reference proteome</keyword>
<proteinExistence type="predicted"/>
<evidence type="ECO:0000313" key="2">
    <source>
        <dbReference type="Proteomes" id="UP000322214"/>
    </source>
</evidence>
<organism evidence="1 2">
    <name type="scientific">Mariniblastus fucicola</name>
    <dbReference type="NCBI Taxonomy" id="980251"/>
    <lineage>
        <taxon>Bacteria</taxon>
        <taxon>Pseudomonadati</taxon>
        <taxon>Planctomycetota</taxon>
        <taxon>Planctomycetia</taxon>
        <taxon>Pirellulales</taxon>
        <taxon>Pirellulaceae</taxon>
        <taxon>Mariniblastus</taxon>
    </lineage>
</organism>